<dbReference type="AlphaFoldDB" id="A0A3P9JFS6"/>
<sequence length="74" mass="8813">MTLKSQWCHGAGVGQSSGCWRRRTQSGCWRRRTQSGCWRRRTQSGCWRRRTQSGKSIIFYCICFSHFNRERNHG</sequence>
<reference evidence="1" key="3">
    <citation type="submission" date="2025-08" db="UniProtKB">
        <authorList>
            <consortium name="Ensembl"/>
        </authorList>
    </citation>
    <scope>IDENTIFICATION</scope>
    <source>
        <strain evidence="1">HSOK</strain>
    </source>
</reference>
<protein>
    <submittedName>
        <fullName evidence="1">Uncharacterized protein</fullName>
    </submittedName>
</protein>
<proteinExistence type="predicted"/>
<dbReference type="Ensembl" id="ENSORLT00015021833.1">
    <property type="protein sequence ID" value="ENSORLP00015031104.1"/>
    <property type="gene ID" value="ENSORLG00015000937.1"/>
</dbReference>
<dbReference type="Proteomes" id="UP000265200">
    <property type="component" value="Chromosome 13"/>
</dbReference>
<reference evidence="1" key="4">
    <citation type="submission" date="2025-09" db="UniProtKB">
        <authorList>
            <consortium name="Ensembl"/>
        </authorList>
    </citation>
    <scope>IDENTIFICATION</scope>
    <source>
        <strain evidence="1">HSOK</strain>
    </source>
</reference>
<reference key="1">
    <citation type="journal article" date="2007" name="Nature">
        <title>The medaka draft genome and insights into vertebrate genome evolution.</title>
        <authorList>
            <person name="Kasahara M."/>
            <person name="Naruse K."/>
            <person name="Sasaki S."/>
            <person name="Nakatani Y."/>
            <person name="Qu W."/>
            <person name="Ahsan B."/>
            <person name="Yamada T."/>
            <person name="Nagayasu Y."/>
            <person name="Doi K."/>
            <person name="Kasai Y."/>
            <person name="Jindo T."/>
            <person name="Kobayashi D."/>
            <person name="Shimada A."/>
            <person name="Toyoda A."/>
            <person name="Kuroki Y."/>
            <person name="Fujiyama A."/>
            <person name="Sasaki T."/>
            <person name="Shimizu A."/>
            <person name="Asakawa S."/>
            <person name="Shimizu N."/>
            <person name="Hashimoto S."/>
            <person name="Yang J."/>
            <person name="Lee Y."/>
            <person name="Matsushima K."/>
            <person name="Sugano S."/>
            <person name="Sakaizumi M."/>
            <person name="Narita T."/>
            <person name="Ohishi K."/>
            <person name="Haga S."/>
            <person name="Ohta F."/>
            <person name="Nomoto H."/>
            <person name="Nogata K."/>
            <person name="Morishita T."/>
            <person name="Endo T."/>
            <person name="Shin-I T."/>
            <person name="Takeda H."/>
            <person name="Morishita S."/>
            <person name="Kohara Y."/>
        </authorList>
    </citation>
    <scope>NUCLEOTIDE SEQUENCE [LARGE SCALE GENOMIC DNA]</scope>
    <source>
        <strain>Hd-rR</strain>
    </source>
</reference>
<evidence type="ECO:0000313" key="1">
    <source>
        <dbReference type="Ensembl" id="ENSORLP00015031104.1"/>
    </source>
</evidence>
<name>A0A3P9JFS6_ORYLA</name>
<organism evidence="1 2">
    <name type="scientific">Oryzias latipes</name>
    <name type="common">Japanese rice fish</name>
    <name type="synonym">Japanese killifish</name>
    <dbReference type="NCBI Taxonomy" id="8090"/>
    <lineage>
        <taxon>Eukaryota</taxon>
        <taxon>Metazoa</taxon>
        <taxon>Chordata</taxon>
        <taxon>Craniata</taxon>
        <taxon>Vertebrata</taxon>
        <taxon>Euteleostomi</taxon>
        <taxon>Actinopterygii</taxon>
        <taxon>Neopterygii</taxon>
        <taxon>Teleostei</taxon>
        <taxon>Neoteleostei</taxon>
        <taxon>Acanthomorphata</taxon>
        <taxon>Ovalentaria</taxon>
        <taxon>Atherinomorphae</taxon>
        <taxon>Beloniformes</taxon>
        <taxon>Adrianichthyidae</taxon>
        <taxon>Oryziinae</taxon>
        <taxon>Oryzias</taxon>
    </lineage>
</organism>
<evidence type="ECO:0000313" key="2">
    <source>
        <dbReference type="Proteomes" id="UP000265200"/>
    </source>
</evidence>
<accession>A0A3P9JFS6</accession>
<reference evidence="1 2" key="2">
    <citation type="submission" date="2017-04" db="EMBL/GenBank/DDBJ databases">
        <title>CpG methylation of centromeres and impact of large insertions on vertebrate speciation.</title>
        <authorList>
            <person name="Ichikawa K."/>
            <person name="Yoshimura J."/>
            <person name="Morishita S."/>
        </authorList>
    </citation>
    <scope>NUCLEOTIDE SEQUENCE</scope>
    <source>
        <strain evidence="1 2">HSOK</strain>
    </source>
</reference>